<sequence>MTHRKMKYTFFDKIYFCGEIDGSLTDGVAAITFPIAFALSIPLFRIGEVWALLPIALIWFAMFRLVEYIYDKHGRRGKVLIHFRGSKYDARKFAYPLLLSYWIVLPALAYVAQHVFLK</sequence>
<protein>
    <submittedName>
        <fullName evidence="2">Uncharacterized protein</fullName>
    </submittedName>
</protein>
<feature type="transmembrane region" description="Helical" evidence="1">
    <location>
        <begin position="93"/>
        <end position="112"/>
    </location>
</feature>
<evidence type="ECO:0000256" key="1">
    <source>
        <dbReference type="SAM" id="Phobius"/>
    </source>
</evidence>
<dbReference type="EMBL" id="QSRD01000058">
    <property type="protein sequence ID" value="RGK97640.1"/>
    <property type="molecule type" value="Genomic_DNA"/>
</dbReference>
<name>A0A3E4QJ09_9BACT</name>
<organism evidence="2 3">
    <name type="scientific">Prevotella disiens</name>
    <dbReference type="NCBI Taxonomy" id="28130"/>
    <lineage>
        <taxon>Bacteria</taxon>
        <taxon>Pseudomonadati</taxon>
        <taxon>Bacteroidota</taxon>
        <taxon>Bacteroidia</taxon>
        <taxon>Bacteroidales</taxon>
        <taxon>Prevotellaceae</taxon>
        <taxon>Prevotella</taxon>
    </lineage>
</organism>
<accession>A0A3E4QJ09</accession>
<evidence type="ECO:0000313" key="2">
    <source>
        <dbReference type="EMBL" id="RGK97640.1"/>
    </source>
</evidence>
<keyword evidence="1" id="KW-0472">Membrane</keyword>
<feature type="transmembrane region" description="Helical" evidence="1">
    <location>
        <begin position="50"/>
        <end position="70"/>
    </location>
</feature>
<reference evidence="2 3" key="1">
    <citation type="submission" date="2018-08" db="EMBL/GenBank/DDBJ databases">
        <title>A genome reference for cultivated species of the human gut microbiota.</title>
        <authorList>
            <person name="Zou Y."/>
            <person name="Xue W."/>
            <person name="Luo G."/>
        </authorList>
    </citation>
    <scope>NUCLEOTIDE SEQUENCE [LARGE SCALE GENOMIC DNA]</scope>
    <source>
        <strain evidence="2 3">TF09-12</strain>
    </source>
</reference>
<dbReference type="Proteomes" id="UP000260835">
    <property type="component" value="Unassembled WGS sequence"/>
</dbReference>
<feature type="transmembrane region" description="Helical" evidence="1">
    <location>
        <begin position="20"/>
        <end position="44"/>
    </location>
</feature>
<gene>
    <name evidence="2" type="ORF">DXC89_08115</name>
</gene>
<comment type="caution">
    <text evidence="2">The sequence shown here is derived from an EMBL/GenBank/DDBJ whole genome shotgun (WGS) entry which is preliminary data.</text>
</comment>
<evidence type="ECO:0000313" key="3">
    <source>
        <dbReference type="Proteomes" id="UP000260835"/>
    </source>
</evidence>
<proteinExistence type="predicted"/>
<keyword evidence="1" id="KW-0812">Transmembrane</keyword>
<dbReference type="AlphaFoldDB" id="A0A3E4QJ09"/>
<keyword evidence="1" id="KW-1133">Transmembrane helix</keyword>